<evidence type="ECO:0000313" key="10">
    <source>
        <dbReference type="Proteomes" id="UP000829494"/>
    </source>
</evidence>
<keyword evidence="5 9" id="KW-0012">Acyltransferase</keyword>
<dbReference type="Proteomes" id="UP000829494">
    <property type="component" value="Chromosome"/>
</dbReference>
<dbReference type="PROSITE" id="PS50075">
    <property type="entry name" value="CARRIER"/>
    <property type="match status" value="1"/>
</dbReference>
<dbReference type="InterPro" id="IPR029058">
    <property type="entry name" value="AB_hydrolase_fold"/>
</dbReference>
<reference evidence="9 10" key="1">
    <citation type="submission" date="2022-03" db="EMBL/GenBank/DDBJ databases">
        <title>Complete genome of Streptomyces rimosus ssp. rimosus R7 (=ATCC 10970).</title>
        <authorList>
            <person name="Beganovic S."/>
            <person name="Ruckert C."/>
            <person name="Busche T."/>
            <person name="Kalinowski J."/>
            <person name="Wittmann C."/>
        </authorList>
    </citation>
    <scope>NUCLEOTIDE SEQUENCE [LARGE SCALE GENOMIC DNA]</scope>
    <source>
        <strain evidence="9 10">R7</strain>
    </source>
</reference>
<dbReference type="InterPro" id="IPR014043">
    <property type="entry name" value="Acyl_transferase_dom"/>
</dbReference>
<dbReference type="PROSITE" id="PS00012">
    <property type="entry name" value="PHOSPHOPANTETHEINE"/>
    <property type="match status" value="1"/>
</dbReference>
<feature type="domain" description="Ketosynthase family 3 (KS3)" evidence="8">
    <location>
        <begin position="5"/>
        <end position="431"/>
    </location>
</feature>
<evidence type="ECO:0000256" key="6">
    <source>
        <dbReference type="SAM" id="MobiDB-lite"/>
    </source>
</evidence>
<dbReference type="Gene3D" id="3.40.50.1820">
    <property type="entry name" value="alpha/beta hydrolase"/>
    <property type="match status" value="1"/>
</dbReference>
<dbReference type="RefSeq" id="WP_003980470.1">
    <property type="nucleotide sequence ID" value="NZ_CP043497.1"/>
</dbReference>
<feature type="domain" description="Carrier" evidence="7">
    <location>
        <begin position="903"/>
        <end position="978"/>
    </location>
</feature>
<dbReference type="Pfam" id="PF00698">
    <property type="entry name" value="Acyl_transf_1"/>
    <property type="match status" value="1"/>
</dbReference>
<evidence type="ECO:0000256" key="3">
    <source>
        <dbReference type="ARBA" id="ARBA00022679"/>
    </source>
</evidence>
<dbReference type="InterPro" id="IPR009081">
    <property type="entry name" value="PP-bd_ACP"/>
</dbReference>
<dbReference type="SMART" id="SM00823">
    <property type="entry name" value="PKS_PP"/>
    <property type="match status" value="1"/>
</dbReference>
<evidence type="ECO:0000256" key="1">
    <source>
        <dbReference type="ARBA" id="ARBA00022450"/>
    </source>
</evidence>
<dbReference type="SMART" id="SM00825">
    <property type="entry name" value="PKS_KS"/>
    <property type="match status" value="1"/>
</dbReference>
<dbReference type="SUPFAM" id="SSF55048">
    <property type="entry name" value="Probable ACP-binding domain of malonyl-CoA ACP transacylase"/>
    <property type="match status" value="1"/>
</dbReference>
<keyword evidence="1" id="KW-0596">Phosphopantetheine</keyword>
<dbReference type="InterPro" id="IPR006162">
    <property type="entry name" value="Ppantetheine_attach_site"/>
</dbReference>
<dbReference type="EMBL" id="CP094298">
    <property type="protein sequence ID" value="UNZ08276.1"/>
    <property type="molecule type" value="Genomic_DNA"/>
</dbReference>
<dbReference type="InterPro" id="IPR014031">
    <property type="entry name" value="Ketoacyl_synth_C"/>
</dbReference>
<keyword evidence="4" id="KW-0045">Antibiotic biosynthesis</keyword>
<dbReference type="InterPro" id="IPR020806">
    <property type="entry name" value="PKS_PP-bd"/>
</dbReference>
<dbReference type="GeneID" id="66852571"/>
<name>A0ABY3ZD86_STRRM</name>
<dbReference type="EC" id="2.3.1.41" evidence="9"/>
<dbReference type="InterPro" id="IPR001227">
    <property type="entry name" value="Ac_transferase_dom_sf"/>
</dbReference>
<dbReference type="InterPro" id="IPR018201">
    <property type="entry name" value="Ketoacyl_synth_AS"/>
</dbReference>
<dbReference type="CDD" id="cd00833">
    <property type="entry name" value="PKS"/>
    <property type="match status" value="1"/>
</dbReference>
<dbReference type="SUPFAM" id="SSF52151">
    <property type="entry name" value="FabD/lysophospholipase-like"/>
    <property type="match status" value="1"/>
</dbReference>
<proteinExistence type="predicted"/>
<accession>A0ABY3ZD86</accession>
<protein>
    <submittedName>
        <fullName evidence="9">Phthiocerol synthesis polyketide synthase type I PpsE</fullName>
        <ecNumber evidence="9">2.3.1.41</ecNumber>
    </submittedName>
</protein>
<feature type="region of interest" description="Disordered" evidence="6">
    <location>
        <begin position="869"/>
        <end position="899"/>
    </location>
</feature>
<dbReference type="Gene3D" id="3.40.47.10">
    <property type="match status" value="1"/>
</dbReference>
<dbReference type="InterPro" id="IPR032821">
    <property type="entry name" value="PKS_assoc"/>
</dbReference>
<evidence type="ECO:0000313" key="9">
    <source>
        <dbReference type="EMBL" id="UNZ08276.1"/>
    </source>
</evidence>
<dbReference type="PROSITE" id="PS00606">
    <property type="entry name" value="KS3_1"/>
    <property type="match status" value="1"/>
</dbReference>
<evidence type="ECO:0000259" key="8">
    <source>
        <dbReference type="PROSITE" id="PS52004"/>
    </source>
</evidence>
<feature type="compositionally biased region" description="Basic and acidic residues" evidence="6">
    <location>
        <begin position="879"/>
        <end position="888"/>
    </location>
</feature>
<dbReference type="InterPro" id="IPR014030">
    <property type="entry name" value="Ketoacyl_synth_N"/>
</dbReference>
<gene>
    <name evidence="9" type="primary">ppsE4</name>
    <name evidence="9" type="ORF">SRIMR7_39605</name>
</gene>
<dbReference type="Pfam" id="PF02801">
    <property type="entry name" value="Ketoacyl-synt_C"/>
    <property type="match status" value="1"/>
</dbReference>
<keyword evidence="2" id="KW-0597">Phosphoprotein</keyword>
<keyword evidence="10" id="KW-1185">Reference proteome</keyword>
<keyword evidence="3 9" id="KW-0808">Transferase</keyword>
<organism evidence="9 10">
    <name type="scientific">Streptomyces rimosus subsp. rimosus</name>
    <dbReference type="NCBI Taxonomy" id="132474"/>
    <lineage>
        <taxon>Bacteria</taxon>
        <taxon>Bacillati</taxon>
        <taxon>Actinomycetota</taxon>
        <taxon>Actinomycetes</taxon>
        <taxon>Kitasatosporales</taxon>
        <taxon>Streptomycetaceae</taxon>
        <taxon>Streptomyces</taxon>
    </lineage>
</organism>
<evidence type="ECO:0000256" key="2">
    <source>
        <dbReference type="ARBA" id="ARBA00022553"/>
    </source>
</evidence>
<dbReference type="InterPro" id="IPR016036">
    <property type="entry name" value="Malonyl_transacylase_ACP-bd"/>
</dbReference>
<sequence length="979" mass="104261">MTPASRDIAVIGMAGRFPGAPDLDAFWANLRDGVESITALSEDDLLAEGIGRELFERDDYVRVASLLGGHDLFDARFFGFSAREAALLDPQQRLFLECSWHALEDAALDPASVRRGGIFAGANMPAYWMSNLLGGRRIVLDADVFEQQIHNDKDYLATRTAHRLGFTGPAVSVQTACSTSLVAVHEGIKALLVDECDVVLAGGVCVRVPQRAGYLAERGMVHSPDGHCRPFDARGAGTVFGNGVGVVVLKRLADALADGDRVLAVVKGSAVNNDGTDKVGFTAPGVAGQERVVREALRVAGVPARSVTAVEAHGTATPIGDPIEIKALTRAFRDTTDASGFCSVGSVKGNIGHLESAAGIAGFIKAVLQLRHRQLAPTVHFTEPNPRIDFAATPFRVDAALRTWDAAEFPRRIGVSAFGIGGTNAHVILEEPPRTTAADGAKTDGPQLLVLSAKSPEALDTATRRLTARLAEPGAPDLADAAYTLQTGRSPMRHRRTLLRTGSGPYAEHTGESGTGRLKTVFLFPGQGAQYPGMGSELHAAEPVFAEHLDHCAEVLRGELGFDVGELLLNRDAPAERLTATEVAQPALFTVEYALARLLASWGITPDGMAGHSLGEYVAACLAGVFTVEEALRLVALRGRLMAARPAGAMLSVQAPEERIRELLVDGVDIAAVNAPELCVASGPEPLVAELAERLAAEGVSARPLHTSHAFHSPMMEPAVAPFTDAVRAARPAAPRLPFASGVTGAAITAEQATDPAYWGEHIRRPVRFADALRAALPTGRCALVEVGPGTTLSSLARAALGARKGLTVVRTMPRPTEAESERATLLSGVGDLWLAGAEVDWRALHRVPRRRVALPGYPFARERYWIEPRGGQQTAGTSEERHPERPQTRTARPGGLRTAYAAPDSETEKQVVALWEEFLEYEPVGVQDDFFELGGHSLLATRIANRLTEVLRTQVSVRDVLTHATPARLAAVLDGRGN</sequence>
<evidence type="ECO:0000259" key="7">
    <source>
        <dbReference type="PROSITE" id="PS50075"/>
    </source>
</evidence>
<dbReference type="PANTHER" id="PTHR43775">
    <property type="entry name" value="FATTY ACID SYNTHASE"/>
    <property type="match status" value="1"/>
</dbReference>
<dbReference type="Gene3D" id="3.40.366.10">
    <property type="entry name" value="Malonyl-Coenzyme A Acyl Carrier Protein, domain 2"/>
    <property type="match status" value="1"/>
</dbReference>
<dbReference type="Pfam" id="PF00109">
    <property type="entry name" value="ketoacyl-synt"/>
    <property type="match status" value="1"/>
</dbReference>
<dbReference type="Pfam" id="PF16197">
    <property type="entry name" value="KAsynt_C_assoc"/>
    <property type="match status" value="1"/>
</dbReference>
<dbReference type="InterPro" id="IPR036736">
    <property type="entry name" value="ACP-like_sf"/>
</dbReference>
<evidence type="ECO:0000256" key="4">
    <source>
        <dbReference type="ARBA" id="ARBA00023194"/>
    </source>
</evidence>
<dbReference type="SUPFAM" id="SSF47336">
    <property type="entry name" value="ACP-like"/>
    <property type="match status" value="1"/>
</dbReference>
<dbReference type="InterPro" id="IPR050091">
    <property type="entry name" value="PKS_NRPS_Biosynth_Enz"/>
</dbReference>
<evidence type="ECO:0000256" key="5">
    <source>
        <dbReference type="ARBA" id="ARBA00023315"/>
    </source>
</evidence>
<dbReference type="Pfam" id="PF00550">
    <property type="entry name" value="PP-binding"/>
    <property type="match status" value="1"/>
</dbReference>
<dbReference type="GO" id="GO:0004315">
    <property type="term" value="F:3-oxoacyl-[acyl-carrier-protein] synthase activity"/>
    <property type="evidence" value="ECO:0007669"/>
    <property type="project" value="UniProtKB-EC"/>
</dbReference>
<dbReference type="Gene3D" id="3.30.70.3290">
    <property type="match status" value="1"/>
</dbReference>
<dbReference type="InterPro" id="IPR020841">
    <property type="entry name" value="PKS_Beta-ketoAc_synthase_dom"/>
</dbReference>
<dbReference type="InterPro" id="IPR016035">
    <property type="entry name" value="Acyl_Trfase/lysoPLipase"/>
</dbReference>
<dbReference type="SMART" id="SM00827">
    <property type="entry name" value="PKS_AT"/>
    <property type="match status" value="1"/>
</dbReference>
<dbReference type="SUPFAM" id="SSF53901">
    <property type="entry name" value="Thiolase-like"/>
    <property type="match status" value="1"/>
</dbReference>
<dbReference type="PROSITE" id="PS52004">
    <property type="entry name" value="KS3_2"/>
    <property type="match status" value="1"/>
</dbReference>
<dbReference type="PANTHER" id="PTHR43775:SF37">
    <property type="entry name" value="SI:DKEY-61P9.11"/>
    <property type="match status" value="1"/>
</dbReference>
<dbReference type="InterPro" id="IPR016039">
    <property type="entry name" value="Thiolase-like"/>
</dbReference>